<evidence type="ECO:0000256" key="2">
    <source>
        <dbReference type="ARBA" id="ARBA00005182"/>
    </source>
</evidence>
<dbReference type="Proteomes" id="UP000823910">
    <property type="component" value="Unassembled WGS sequence"/>
</dbReference>
<comment type="caution">
    <text evidence="8">The sequence shown here is derived from an EMBL/GenBank/DDBJ whole genome shotgun (WGS) entry which is preliminary data.</text>
</comment>
<gene>
    <name evidence="8" type="ORF">H9704_06590</name>
</gene>
<proteinExistence type="predicted"/>
<evidence type="ECO:0000256" key="1">
    <source>
        <dbReference type="ARBA" id="ARBA00004418"/>
    </source>
</evidence>
<dbReference type="AlphaFoldDB" id="A0A9D2MYT6"/>
<evidence type="ECO:0000256" key="4">
    <source>
        <dbReference type="ARBA" id="ARBA00022729"/>
    </source>
</evidence>
<evidence type="ECO:0000256" key="3">
    <source>
        <dbReference type="ARBA" id="ARBA00022679"/>
    </source>
</evidence>
<dbReference type="EMBL" id="DWWT01000028">
    <property type="protein sequence ID" value="HJC05808.1"/>
    <property type="molecule type" value="Genomic_DNA"/>
</dbReference>
<evidence type="ECO:0000313" key="9">
    <source>
        <dbReference type="Proteomes" id="UP000823910"/>
    </source>
</evidence>
<evidence type="ECO:0000256" key="6">
    <source>
        <dbReference type="ARBA" id="ARBA00022841"/>
    </source>
</evidence>
<keyword evidence="4" id="KW-0732">Signal</keyword>
<feature type="domain" description="AlgX/AlgJ SGNH hydrolase-like" evidence="7">
    <location>
        <begin position="90"/>
        <end position="225"/>
    </location>
</feature>
<organism evidence="8 9">
    <name type="scientific">Candidatus Enterocloster excrementipullorum</name>
    <dbReference type="NCBI Taxonomy" id="2838559"/>
    <lineage>
        <taxon>Bacteria</taxon>
        <taxon>Bacillati</taxon>
        <taxon>Bacillota</taxon>
        <taxon>Clostridia</taxon>
        <taxon>Lachnospirales</taxon>
        <taxon>Lachnospiraceae</taxon>
        <taxon>Enterocloster</taxon>
    </lineage>
</organism>
<keyword evidence="5" id="KW-0574">Periplasm</keyword>
<dbReference type="InterPro" id="IPR031811">
    <property type="entry name" value="ALGX/ALGJ_SGNH-like"/>
</dbReference>
<accession>A0A9D2MYT6</accession>
<sequence>MMKKCMIALFFAILLMPGILGAVLGKEAEGGNSENRTLAERPVLSWDNLEEYPSQAEAYINDHAPFRDELIDAYASMNMELFGSIDNDEVIVGKDKWLFYTGNDSRIDALGITPFTEVEQKSILIQLLQIREKYGKDRDSFVFFIAPDKEIVYRKYMPDYYAPVTDTSRAKELVKYIRENSDIKVVYPLEELLAASEDGLTYYKTDTHWNDFGGFVGSQVLIEAAGGTASDASGIRLSFAEGERGDLRDLGHTPMRYLDEKKALVEGYYDGLEPELLESSPETGIVRAQTEGAPDGRKLVMIRDSFAEAMEPVLQKYFGETVLINWQNIGSTDIGSYGGDVFVYEVVERNLGRIPGDLASILENGTQSQGN</sequence>
<dbReference type="GO" id="GO:0016740">
    <property type="term" value="F:transferase activity"/>
    <property type="evidence" value="ECO:0007669"/>
    <property type="project" value="UniProtKB-KW"/>
</dbReference>
<comment type="subcellular location">
    <subcellularLocation>
        <location evidence="1">Periplasm</location>
    </subcellularLocation>
</comment>
<evidence type="ECO:0000259" key="7">
    <source>
        <dbReference type="Pfam" id="PF16822"/>
    </source>
</evidence>
<protein>
    <submittedName>
        <fullName evidence="8">Alginate O-acetyltransferase</fullName>
    </submittedName>
</protein>
<dbReference type="GO" id="GO:0042597">
    <property type="term" value="C:periplasmic space"/>
    <property type="evidence" value="ECO:0007669"/>
    <property type="project" value="UniProtKB-SubCell"/>
</dbReference>
<comment type="pathway">
    <text evidence="2">Glycan biosynthesis; alginate biosynthesis.</text>
</comment>
<dbReference type="GO" id="GO:0042121">
    <property type="term" value="P:alginic acid biosynthetic process"/>
    <property type="evidence" value="ECO:0007669"/>
    <property type="project" value="UniProtKB-KW"/>
</dbReference>
<keyword evidence="3" id="KW-0808">Transferase</keyword>
<evidence type="ECO:0000256" key="5">
    <source>
        <dbReference type="ARBA" id="ARBA00022764"/>
    </source>
</evidence>
<keyword evidence="6" id="KW-0016">Alginate biosynthesis</keyword>
<dbReference type="Pfam" id="PF16822">
    <property type="entry name" value="ALGX"/>
    <property type="match status" value="1"/>
</dbReference>
<reference evidence="8" key="1">
    <citation type="journal article" date="2021" name="PeerJ">
        <title>Extensive microbial diversity within the chicken gut microbiome revealed by metagenomics and culture.</title>
        <authorList>
            <person name="Gilroy R."/>
            <person name="Ravi A."/>
            <person name="Getino M."/>
            <person name="Pursley I."/>
            <person name="Horton D.L."/>
            <person name="Alikhan N.F."/>
            <person name="Baker D."/>
            <person name="Gharbi K."/>
            <person name="Hall N."/>
            <person name="Watson M."/>
            <person name="Adriaenssens E.M."/>
            <person name="Foster-Nyarko E."/>
            <person name="Jarju S."/>
            <person name="Secka A."/>
            <person name="Antonio M."/>
            <person name="Oren A."/>
            <person name="Chaudhuri R.R."/>
            <person name="La Ragione R."/>
            <person name="Hildebrand F."/>
            <person name="Pallen M.J."/>
        </authorList>
    </citation>
    <scope>NUCLEOTIDE SEQUENCE</scope>
    <source>
        <strain evidence="8">CHK180-15479</strain>
    </source>
</reference>
<evidence type="ECO:0000313" key="8">
    <source>
        <dbReference type="EMBL" id="HJC05808.1"/>
    </source>
</evidence>
<name>A0A9D2MYT6_9FIRM</name>
<reference evidence="8" key="2">
    <citation type="submission" date="2021-04" db="EMBL/GenBank/DDBJ databases">
        <authorList>
            <person name="Gilroy R."/>
        </authorList>
    </citation>
    <scope>NUCLEOTIDE SEQUENCE</scope>
    <source>
        <strain evidence="8">CHK180-15479</strain>
    </source>
</reference>